<evidence type="ECO:0000256" key="3">
    <source>
        <dbReference type="ARBA" id="ARBA00022679"/>
    </source>
</evidence>
<reference evidence="7" key="1">
    <citation type="submission" date="2013-08" db="EMBL/GenBank/DDBJ databases">
        <authorList>
            <person name="Mendez C."/>
            <person name="Richter M."/>
            <person name="Ferrer M."/>
            <person name="Sanchez J."/>
        </authorList>
    </citation>
    <scope>NUCLEOTIDE SEQUENCE</scope>
</reference>
<dbReference type="EMBL" id="AUZZ01006041">
    <property type="protein sequence ID" value="EQD47599.1"/>
    <property type="molecule type" value="Genomic_DNA"/>
</dbReference>
<reference evidence="7" key="2">
    <citation type="journal article" date="2014" name="ISME J.">
        <title>Microbial stratification in low pH oxic and suboxic macroscopic growths along an acid mine drainage.</title>
        <authorList>
            <person name="Mendez-Garcia C."/>
            <person name="Mesa V."/>
            <person name="Sprenger R.R."/>
            <person name="Richter M."/>
            <person name="Diez M.S."/>
            <person name="Solano J."/>
            <person name="Bargiela R."/>
            <person name="Golyshina O.V."/>
            <person name="Manteca A."/>
            <person name="Ramos J.L."/>
            <person name="Gallego J.R."/>
            <person name="Llorente I."/>
            <person name="Martins Dos Santos V.A."/>
            <person name="Jensen O.N."/>
            <person name="Pelaez A.I."/>
            <person name="Sanchez J."/>
            <person name="Ferrer M."/>
        </authorList>
    </citation>
    <scope>NUCLEOTIDE SEQUENCE</scope>
</reference>
<dbReference type="InterPro" id="IPR003594">
    <property type="entry name" value="HATPase_dom"/>
</dbReference>
<comment type="catalytic activity">
    <reaction evidence="1">
        <text>ATP + protein L-histidine = ADP + protein N-phospho-L-histidine.</text>
        <dbReference type="EC" id="2.7.13.3"/>
    </reaction>
</comment>
<dbReference type="Pfam" id="PF02518">
    <property type="entry name" value="HATPase_c"/>
    <property type="match status" value="1"/>
</dbReference>
<dbReference type="AlphaFoldDB" id="T1B495"/>
<sequence>MLNRERLAQVLEHLIRNAQEATPADGSVTVTVHRAGQQGIVEVADTGCGMDAAFIRERLFKPFDTTKGERGFGIGAYQAREFVRKCGGSIEVESAPGRGTRCILRLPLAPMLQPQEEAERA</sequence>
<feature type="domain" description="Histidine kinase" evidence="6">
    <location>
        <begin position="1"/>
        <end position="110"/>
    </location>
</feature>
<evidence type="ECO:0000256" key="2">
    <source>
        <dbReference type="ARBA" id="ARBA00012438"/>
    </source>
</evidence>
<dbReference type="GO" id="GO:0000160">
    <property type="term" value="P:phosphorelay signal transduction system"/>
    <property type="evidence" value="ECO:0007669"/>
    <property type="project" value="UniProtKB-KW"/>
</dbReference>
<dbReference type="InterPro" id="IPR005467">
    <property type="entry name" value="His_kinase_dom"/>
</dbReference>
<proteinExistence type="predicted"/>
<evidence type="ECO:0000256" key="1">
    <source>
        <dbReference type="ARBA" id="ARBA00000085"/>
    </source>
</evidence>
<dbReference type="SMART" id="SM00387">
    <property type="entry name" value="HATPase_c"/>
    <property type="match status" value="1"/>
</dbReference>
<dbReference type="GO" id="GO:0005524">
    <property type="term" value="F:ATP binding"/>
    <property type="evidence" value="ECO:0007669"/>
    <property type="project" value="UniProtKB-KW"/>
</dbReference>
<keyword evidence="7" id="KW-0547">Nucleotide-binding</keyword>
<organism evidence="7">
    <name type="scientific">mine drainage metagenome</name>
    <dbReference type="NCBI Taxonomy" id="410659"/>
    <lineage>
        <taxon>unclassified sequences</taxon>
        <taxon>metagenomes</taxon>
        <taxon>ecological metagenomes</taxon>
    </lineage>
</organism>
<dbReference type="PANTHER" id="PTHR43711:SF1">
    <property type="entry name" value="HISTIDINE KINASE 1"/>
    <property type="match status" value="1"/>
</dbReference>
<dbReference type="PANTHER" id="PTHR43711">
    <property type="entry name" value="TWO-COMPONENT HISTIDINE KINASE"/>
    <property type="match status" value="1"/>
</dbReference>
<accession>T1B495</accession>
<dbReference type="InterPro" id="IPR004358">
    <property type="entry name" value="Sig_transdc_His_kin-like_C"/>
</dbReference>
<dbReference type="PRINTS" id="PR00344">
    <property type="entry name" value="BCTRLSENSOR"/>
</dbReference>
<dbReference type="GO" id="GO:0004673">
    <property type="term" value="F:protein histidine kinase activity"/>
    <property type="evidence" value="ECO:0007669"/>
    <property type="project" value="UniProtKB-EC"/>
</dbReference>
<evidence type="ECO:0000256" key="5">
    <source>
        <dbReference type="ARBA" id="ARBA00023012"/>
    </source>
</evidence>
<dbReference type="InterPro" id="IPR050736">
    <property type="entry name" value="Sensor_HK_Regulatory"/>
</dbReference>
<keyword evidence="3" id="KW-0808">Transferase</keyword>
<evidence type="ECO:0000313" key="7">
    <source>
        <dbReference type="EMBL" id="EQD47599.1"/>
    </source>
</evidence>
<dbReference type="PROSITE" id="PS50109">
    <property type="entry name" value="HIS_KIN"/>
    <property type="match status" value="1"/>
</dbReference>
<name>T1B495_9ZZZZ</name>
<dbReference type="SUPFAM" id="SSF55874">
    <property type="entry name" value="ATPase domain of HSP90 chaperone/DNA topoisomerase II/histidine kinase"/>
    <property type="match status" value="1"/>
</dbReference>
<evidence type="ECO:0000259" key="6">
    <source>
        <dbReference type="PROSITE" id="PS50109"/>
    </source>
</evidence>
<protein>
    <recommendedName>
        <fullName evidence="2">histidine kinase</fullName>
        <ecNumber evidence="2">2.7.13.3</ecNumber>
    </recommendedName>
</protein>
<keyword evidence="5" id="KW-0902">Two-component regulatory system</keyword>
<dbReference type="Gene3D" id="3.30.565.10">
    <property type="entry name" value="Histidine kinase-like ATPase, C-terminal domain"/>
    <property type="match status" value="1"/>
</dbReference>
<keyword evidence="7" id="KW-0067">ATP-binding</keyword>
<keyword evidence="4" id="KW-0418">Kinase</keyword>
<gene>
    <name evidence="7" type="ORF">B2A_08388</name>
</gene>
<dbReference type="EC" id="2.7.13.3" evidence="2"/>
<comment type="caution">
    <text evidence="7">The sequence shown here is derived from an EMBL/GenBank/DDBJ whole genome shotgun (WGS) entry which is preliminary data.</text>
</comment>
<dbReference type="InterPro" id="IPR036890">
    <property type="entry name" value="HATPase_C_sf"/>
</dbReference>
<evidence type="ECO:0000256" key="4">
    <source>
        <dbReference type="ARBA" id="ARBA00022777"/>
    </source>
</evidence>